<keyword evidence="4" id="KW-0479">Metal-binding</keyword>
<evidence type="ECO:0000256" key="2">
    <source>
        <dbReference type="ARBA" id="ARBA00007353"/>
    </source>
</evidence>
<proteinExistence type="inferred from homology"/>
<dbReference type="NCBIfam" id="TIGR00726">
    <property type="entry name" value="peptidoglycan editing factor PgeF"/>
    <property type="match status" value="1"/>
</dbReference>
<comment type="catalytic activity">
    <reaction evidence="7">
        <text>adenosine + H2O + H(+) = inosine + NH4(+)</text>
        <dbReference type="Rhea" id="RHEA:24408"/>
        <dbReference type="ChEBI" id="CHEBI:15377"/>
        <dbReference type="ChEBI" id="CHEBI:15378"/>
        <dbReference type="ChEBI" id="CHEBI:16335"/>
        <dbReference type="ChEBI" id="CHEBI:17596"/>
        <dbReference type="ChEBI" id="CHEBI:28938"/>
        <dbReference type="EC" id="3.5.4.4"/>
    </reaction>
    <physiologicalReaction direction="left-to-right" evidence="7">
        <dbReference type="Rhea" id="RHEA:24409"/>
    </physiologicalReaction>
</comment>
<keyword evidence="12" id="KW-1185">Reference proteome</keyword>
<comment type="caution">
    <text evidence="11">The sequence shown here is derived from an EMBL/GenBank/DDBJ whole genome shotgun (WGS) entry which is preliminary data.</text>
</comment>
<comment type="similarity">
    <text evidence="2 10">Belongs to the purine nucleoside phosphorylase YfiH/LACC1 family.</text>
</comment>
<evidence type="ECO:0000256" key="1">
    <source>
        <dbReference type="ARBA" id="ARBA00000553"/>
    </source>
</evidence>
<dbReference type="InterPro" id="IPR011324">
    <property type="entry name" value="Cytotoxic_necrot_fac-like_cat"/>
</dbReference>
<keyword evidence="3" id="KW-0808">Transferase</keyword>
<reference evidence="11" key="1">
    <citation type="submission" date="2019-12" db="EMBL/GenBank/DDBJ databases">
        <title>Comparative genomics gives insights into the taxonomy of the Azoarcus-Aromatoleum group and reveals separate origins of nif in the plant-associated Azoarcus and non-plant-associated Aromatoleum sub-groups.</title>
        <authorList>
            <person name="Lafos M."/>
            <person name="Maluk M."/>
            <person name="Batista M."/>
            <person name="Junghare M."/>
            <person name="Carmona M."/>
            <person name="Faoro H."/>
            <person name="Cruz L.M."/>
            <person name="Battistoni F."/>
            <person name="De Souza E."/>
            <person name="Pedrosa F."/>
            <person name="Chen W.-M."/>
            <person name="Poole P.S."/>
            <person name="Dixon R.A."/>
            <person name="James E.K."/>
        </authorList>
    </citation>
    <scope>NUCLEOTIDE SEQUENCE</scope>
    <source>
        <strain evidence="11">NSC3</strain>
    </source>
</reference>
<dbReference type="Proteomes" id="UP000599523">
    <property type="component" value="Unassembled WGS sequence"/>
</dbReference>
<dbReference type="AlphaFoldDB" id="A0A972FAY7"/>
<dbReference type="Gene3D" id="3.60.140.10">
    <property type="entry name" value="CNF1/YfiH-like putative cysteine hydrolases"/>
    <property type="match status" value="1"/>
</dbReference>
<evidence type="ECO:0000256" key="3">
    <source>
        <dbReference type="ARBA" id="ARBA00022679"/>
    </source>
</evidence>
<name>A0A972FAY7_9RHOO</name>
<dbReference type="SUPFAM" id="SSF64438">
    <property type="entry name" value="CNF1/YfiH-like putative cysteine hydrolases"/>
    <property type="match status" value="1"/>
</dbReference>
<evidence type="ECO:0000256" key="5">
    <source>
        <dbReference type="ARBA" id="ARBA00022801"/>
    </source>
</evidence>
<evidence type="ECO:0000256" key="9">
    <source>
        <dbReference type="ARBA" id="ARBA00049893"/>
    </source>
</evidence>
<evidence type="ECO:0000256" key="7">
    <source>
        <dbReference type="ARBA" id="ARBA00047989"/>
    </source>
</evidence>
<evidence type="ECO:0000256" key="10">
    <source>
        <dbReference type="RuleBase" id="RU361274"/>
    </source>
</evidence>
<dbReference type="InterPro" id="IPR038371">
    <property type="entry name" value="Cu_polyphenol_OxRdtase_sf"/>
</dbReference>
<dbReference type="PANTHER" id="PTHR30616:SF2">
    <property type="entry name" value="PURINE NUCLEOSIDE PHOSPHORYLASE LACC1"/>
    <property type="match status" value="1"/>
</dbReference>
<dbReference type="Pfam" id="PF02578">
    <property type="entry name" value="Cu-oxidase_4"/>
    <property type="match status" value="1"/>
</dbReference>
<comment type="catalytic activity">
    <reaction evidence="8">
        <text>adenosine + phosphate = alpha-D-ribose 1-phosphate + adenine</text>
        <dbReference type="Rhea" id="RHEA:27642"/>
        <dbReference type="ChEBI" id="CHEBI:16335"/>
        <dbReference type="ChEBI" id="CHEBI:16708"/>
        <dbReference type="ChEBI" id="CHEBI:43474"/>
        <dbReference type="ChEBI" id="CHEBI:57720"/>
        <dbReference type="EC" id="2.4.2.1"/>
    </reaction>
    <physiologicalReaction direction="left-to-right" evidence="8">
        <dbReference type="Rhea" id="RHEA:27643"/>
    </physiologicalReaction>
</comment>
<evidence type="ECO:0000256" key="6">
    <source>
        <dbReference type="ARBA" id="ARBA00022833"/>
    </source>
</evidence>
<dbReference type="CDD" id="cd16833">
    <property type="entry name" value="YfiH"/>
    <property type="match status" value="1"/>
</dbReference>
<dbReference type="EMBL" id="WTVM01000054">
    <property type="protein sequence ID" value="NMG03389.1"/>
    <property type="molecule type" value="Genomic_DNA"/>
</dbReference>
<dbReference type="GO" id="GO:0017061">
    <property type="term" value="F:S-methyl-5-thioadenosine phosphorylase activity"/>
    <property type="evidence" value="ECO:0007669"/>
    <property type="project" value="UniProtKB-EC"/>
</dbReference>
<comment type="catalytic activity">
    <reaction evidence="9">
        <text>S-methyl-5'-thioadenosine + phosphate = 5-(methylsulfanyl)-alpha-D-ribose 1-phosphate + adenine</text>
        <dbReference type="Rhea" id="RHEA:11852"/>
        <dbReference type="ChEBI" id="CHEBI:16708"/>
        <dbReference type="ChEBI" id="CHEBI:17509"/>
        <dbReference type="ChEBI" id="CHEBI:43474"/>
        <dbReference type="ChEBI" id="CHEBI:58533"/>
        <dbReference type="EC" id="2.4.2.28"/>
    </reaction>
    <physiologicalReaction direction="left-to-right" evidence="9">
        <dbReference type="Rhea" id="RHEA:11853"/>
    </physiologicalReaction>
</comment>
<dbReference type="GO" id="GO:0016787">
    <property type="term" value="F:hydrolase activity"/>
    <property type="evidence" value="ECO:0007669"/>
    <property type="project" value="UniProtKB-KW"/>
</dbReference>
<dbReference type="RefSeq" id="WP_168988141.1">
    <property type="nucleotide sequence ID" value="NZ_CAWPHM010000280.1"/>
</dbReference>
<evidence type="ECO:0000313" key="12">
    <source>
        <dbReference type="Proteomes" id="UP000599523"/>
    </source>
</evidence>
<protein>
    <recommendedName>
        <fullName evidence="10">Purine nucleoside phosphorylase</fullName>
    </recommendedName>
</protein>
<sequence length="249" mass="26347">MSDKLQLLAPQWPAPPGVCVRVTTRAGGVSVGPYQGLNLALHVGDDPIAVAENRRRLNALLPSSPLWLEQVHGVAVADAGHAACAQEAPVADASITRDPGVVCAVMTADCLPVALSSVDGRIVGVAHAGWRGLLAGVVEATIQAMAVPANEVVAWMGPAIGPGAFEVGDEVRDAFVGASPEHHSAFRAAERRGKWFADLFELARQRLHAAGVSGVYGGGTCTWQDSERFYSYRRDGVTGRFATLIWYER</sequence>
<dbReference type="PANTHER" id="PTHR30616">
    <property type="entry name" value="UNCHARACTERIZED PROTEIN YFIH"/>
    <property type="match status" value="1"/>
</dbReference>
<organism evidence="11 12">
    <name type="scientific">Azoarcus taiwanensis</name>
    <dbReference type="NCBI Taxonomy" id="666964"/>
    <lineage>
        <taxon>Bacteria</taxon>
        <taxon>Pseudomonadati</taxon>
        <taxon>Pseudomonadota</taxon>
        <taxon>Betaproteobacteria</taxon>
        <taxon>Rhodocyclales</taxon>
        <taxon>Zoogloeaceae</taxon>
        <taxon>Azoarcus</taxon>
    </lineage>
</organism>
<keyword evidence="6" id="KW-0862">Zinc</keyword>
<accession>A0A972FAY7</accession>
<dbReference type="InterPro" id="IPR003730">
    <property type="entry name" value="Cu_polyphenol_OxRdtase"/>
</dbReference>
<evidence type="ECO:0000313" key="11">
    <source>
        <dbReference type="EMBL" id="NMG03389.1"/>
    </source>
</evidence>
<evidence type="ECO:0000256" key="4">
    <source>
        <dbReference type="ARBA" id="ARBA00022723"/>
    </source>
</evidence>
<keyword evidence="5" id="KW-0378">Hydrolase</keyword>
<evidence type="ECO:0000256" key="8">
    <source>
        <dbReference type="ARBA" id="ARBA00048968"/>
    </source>
</evidence>
<comment type="catalytic activity">
    <reaction evidence="1">
        <text>inosine + phosphate = alpha-D-ribose 1-phosphate + hypoxanthine</text>
        <dbReference type="Rhea" id="RHEA:27646"/>
        <dbReference type="ChEBI" id="CHEBI:17368"/>
        <dbReference type="ChEBI" id="CHEBI:17596"/>
        <dbReference type="ChEBI" id="CHEBI:43474"/>
        <dbReference type="ChEBI" id="CHEBI:57720"/>
        <dbReference type="EC" id="2.4.2.1"/>
    </reaction>
    <physiologicalReaction direction="left-to-right" evidence="1">
        <dbReference type="Rhea" id="RHEA:27647"/>
    </physiologicalReaction>
</comment>
<gene>
    <name evidence="11" type="primary">pgeF</name>
    <name evidence="11" type="ORF">GPA21_10455</name>
</gene>
<dbReference type="GO" id="GO:0005507">
    <property type="term" value="F:copper ion binding"/>
    <property type="evidence" value="ECO:0007669"/>
    <property type="project" value="TreeGrafter"/>
</dbReference>